<dbReference type="Proteomes" id="UP000245872">
    <property type="component" value="Chromosome"/>
</dbReference>
<protein>
    <submittedName>
        <fullName evidence="1">Uncharacterized protein</fullName>
    </submittedName>
</protein>
<dbReference type="AlphaFoldDB" id="A0A2Z3LJQ1"/>
<proteinExistence type="predicted"/>
<dbReference type="RefSeq" id="WP_109997643.1">
    <property type="nucleotide sequence ID" value="NZ_CP029619.1"/>
</dbReference>
<dbReference type="KEGG" id="cher:DK880_00973"/>
<dbReference type="GO" id="GO:0003908">
    <property type="term" value="F:methylated-DNA-[protein]-cysteine S-methyltransferase activity"/>
    <property type="evidence" value="ECO:0007669"/>
    <property type="project" value="InterPro"/>
</dbReference>
<keyword evidence="2" id="KW-1185">Reference proteome</keyword>
<dbReference type="SUPFAM" id="SSF53155">
    <property type="entry name" value="Methylated DNA-protein cysteine methyltransferase domain"/>
    <property type="match status" value="1"/>
</dbReference>
<dbReference type="Gene3D" id="3.30.160.70">
    <property type="entry name" value="Methylated DNA-protein cysteine methyltransferase domain"/>
    <property type="match status" value="1"/>
</dbReference>
<reference evidence="1 2" key="1">
    <citation type="submission" date="2018-05" db="EMBL/GenBank/DDBJ databases">
        <title>Candidatus Cardinium hertigii Genome Assembly.</title>
        <authorList>
            <person name="Showmaker K.C."/>
            <person name="Walden K.O."/>
            <person name="Fields C.J."/>
            <person name="Lambert K.N."/>
            <person name="Hudson M.E."/>
        </authorList>
    </citation>
    <scope>NUCLEOTIDE SEQUENCE [LARGE SCALE GENOMIC DNA]</scope>
    <source>
        <strain evidence="2">cHgTN10</strain>
    </source>
</reference>
<dbReference type="OrthoDB" id="9802228at2"/>
<dbReference type="InterPro" id="IPR036631">
    <property type="entry name" value="MGMT_N_sf"/>
</dbReference>
<accession>A0A2Z3LJQ1</accession>
<dbReference type="GO" id="GO:0006281">
    <property type="term" value="P:DNA repair"/>
    <property type="evidence" value="ECO:0007669"/>
    <property type="project" value="InterPro"/>
</dbReference>
<organism evidence="1 2">
    <name type="scientific">Candidatus Cardinium hertigii</name>
    <dbReference type="NCBI Taxonomy" id="247481"/>
    <lineage>
        <taxon>Bacteria</taxon>
        <taxon>Pseudomonadati</taxon>
        <taxon>Bacteroidota</taxon>
        <taxon>Cytophagia</taxon>
        <taxon>Cytophagales</taxon>
        <taxon>Amoebophilaceae</taxon>
        <taxon>Candidatus Cardinium</taxon>
    </lineage>
</organism>
<evidence type="ECO:0000313" key="2">
    <source>
        <dbReference type="Proteomes" id="UP000245872"/>
    </source>
</evidence>
<sequence>MQTGVAISYYTYVATPIGKILLVSYCGKSLSGIYTAGQKNLPIVGANWKYTDAIPLFTLTKKQLVAYIVAKSNCFTIDYNVNGSCFQKKYGKA</sequence>
<name>A0A2Z3LJQ1_9BACT</name>
<dbReference type="EMBL" id="CP029619">
    <property type="protein sequence ID" value="AWN82270.1"/>
    <property type="molecule type" value="Genomic_DNA"/>
</dbReference>
<evidence type="ECO:0000313" key="1">
    <source>
        <dbReference type="EMBL" id="AWN82270.1"/>
    </source>
</evidence>
<gene>
    <name evidence="1" type="ORF">DK880_00973</name>
</gene>